<dbReference type="EMBL" id="BAAAZH010000011">
    <property type="protein sequence ID" value="GAA4115020.1"/>
    <property type="molecule type" value="Genomic_DNA"/>
</dbReference>
<proteinExistence type="predicted"/>
<dbReference type="Proteomes" id="UP001501495">
    <property type="component" value="Unassembled WGS sequence"/>
</dbReference>
<name>A0ABP7XFP7_9ACTN</name>
<evidence type="ECO:0000313" key="2">
    <source>
        <dbReference type="Proteomes" id="UP001501495"/>
    </source>
</evidence>
<protein>
    <recommendedName>
        <fullName evidence="3">Polyketide cyclase</fullName>
    </recommendedName>
</protein>
<evidence type="ECO:0008006" key="3">
    <source>
        <dbReference type="Google" id="ProtNLM"/>
    </source>
</evidence>
<dbReference type="RefSeq" id="WP_344732525.1">
    <property type="nucleotide sequence ID" value="NZ_BAAAZH010000011.1"/>
</dbReference>
<accession>A0ABP7XFP7</accession>
<organism evidence="1 2">
    <name type="scientific">Nocardioides fonticola</name>
    <dbReference type="NCBI Taxonomy" id="450363"/>
    <lineage>
        <taxon>Bacteria</taxon>
        <taxon>Bacillati</taxon>
        <taxon>Actinomycetota</taxon>
        <taxon>Actinomycetes</taxon>
        <taxon>Propionibacteriales</taxon>
        <taxon>Nocardioidaceae</taxon>
        <taxon>Nocardioides</taxon>
    </lineage>
</organism>
<comment type="caution">
    <text evidence="1">The sequence shown here is derived from an EMBL/GenBank/DDBJ whole genome shotgun (WGS) entry which is preliminary data.</text>
</comment>
<reference evidence="2" key="1">
    <citation type="journal article" date="2019" name="Int. J. Syst. Evol. Microbiol.">
        <title>The Global Catalogue of Microorganisms (GCM) 10K type strain sequencing project: providing services to taxonomists for standard genome sequencing and annotation.</title>
        <authorList>
            <consortium name="The Broad Institute Genomics Platform"/>
            <consortium name="The Broad Institute Genome Sequencing Center for Infectious Disease"/>
            <person name="Wu L."/>
            <person name="Ma J."/>
        </authorList>
    </citation>
    <scope>NUCLEOTIDE SEQUENCE [LARGE SCALE GENOMIC DNA]</scope>
    <source>
        <strain evidence="2">JCM 16703</strain>
    </source>
</reference>
<sequence>MIADRWGVTDDETAVPFACDRHVPEHPALAAWRGVDVAADAAVVWRWVGQIRQAPYSYDWIDNLGRRSPRRPLGLPEPVPGEPFTRCAGRPVGEVLEVDPGRELTGRILGAVMSYRVEAVAPARSRLLLKIVMPRWRALAPAVAVGDLVMARKQLLTWKALAEREQIERVRP</sequence>
<gene>
    <name evidence="1" type="ORF">GCM10022215_13510</name>
</gene>
<keyword evidence="2" id="KW-1185">Reference proteome</keyword>
<evidence type="ECO:0000313" key="1">
    <source>
        <dbReference type="EMBL" id="GAA4115020.1"/>
    </source>
</evidence>